<name>X0YU82_9ZZZZ</name>
<comment type="caution">
    <text evidence="1">The sequence shown here is derived from an EMBL/GenBank/DDBJ whole genome shotgun (WGS) entry which is preliminary data.</text>
</comment>
<organism evidence="1">
    <name type="scientific">marine sediment metagenome</name>
    <dbReference type="NCBI Taxonomy" id="412755"/>
    <lineage>
        <taxon>unclassified sequences</taxon>
        <taxon>metagenomes</taxon>
        <taxon>ecological metagenomes</taxon>
    </lineage>
</organism>
<protein>
    <submittedName>
        <fullName evidence="1">Uncharacterized protein</fullName>
    </submittedName>
</protein>
<dbReference type="AlphaFoldDB" id="X0YU82"/>
<dbReference type="EMBL" id="BARS01053486">
    <property type="protein sequence ID" value="GAG51888.1"/>
    <property type="molecule type" value="Genomic_DNA"/>
</dbReference>
<gene>
    <name evidence="1" type="ORF">S01H1_79357</name>
</gene>
<evidence type="ECO:0000313" key="1">
    <source>
        <dbReference type="EMBL" id="GAG51888.1"/>
    </source>
</evidence>
<reference evidence="1" key="1">
    <citation type="journal article" date="2014" name="Front. Microbiol.">
        <title>High frequency of phylogenetically diverse reductive dehalogenase-homologous genes in deep subseafloor sedimentary metagenomes.</title>
        <authorList>
            <person name="Kawai M."/>
            <person name="Futagami T."/>
            <person name="Toyoda A."/>
            <person name="Takaki Y."/>
            <person name="Nishi S."/>
            <person name="Hori S."/>
            <person name="Arai W."/>
            <person name="Tsubouchi T."/>
            <person name="Morono Y."/>
            <person name="Uchiyama I."/>
            <person name="Ito T."/>
            <person name="Fujiyama A."/>
            <person name="Inagaki F."/>
            <person name="Takami H."/>
        </authorList>
    </citation>
    <scope>NUCLEOTIDE SEQUENCE</scope>
    <source>
        <strain evidence="1">Expedition CK06-06</strain>
    </source>
</reference>
<accession>X0YU82</accession>
<sequence>TVRRQNIEDARLRASALARGAASGAEVGSGTIASYLTYMGEEQGRQMNWLKESGASRIESRRRAAKLRADATKSAGKTQQWTSLLQGGMGAFGYADQGGMFG</sequence>
<feature type="non-terminal residue" evidence="1">
    <location>
        <position position="1"/>
    </location>
</feature>
<proteinExistence type="predicted"/>